<dbReference type="GO" id="GO:0004106">
    <property type="term" value="F:chorismate mutase activity"/>
    <property type="evidence" value="ECO:0007669"/>
    <property type="project" value="UniProtKB-EC"/>
</dbReference>
<dbReference type="Gene3D" id="1.10.590.10">
    <property type="entry name" value="Chorismate mutase, AroQ class superfamily, eukaryotic"/>
    <property type="match status" value="1"/>
</dbReference>
<dbReference type="InterPro" id="IPR006566">
    <property type="entry name" value="FBD"/>
</dbReference>
<evidence type="ECO:0000313" key="10">
    <source>
        <dbReference type="Proteomes" id="UP000243459"/>
    </source>
</evidence>
<accession>A0A5P1EM34</accession>
<proteinExistence type="predicted"/>
<dbReference type="EMBL" id="CM007386">
    <property type="protein sequence ID" value="ONK67068.1"/>
    <property type="molecule type" value="Genomic_DNA"/>
</dbReference>
<evidence type="ECO:0000256" key="3">
    <source>
        <dbReference type="ARBA" id="ARBA00012404"/>
    </source>
</evidence>
<gene>
    <name evidence="9" type="ORF">A4U43_C06F15330</name>
</gene>
<feature type="domain" description="Chorismate mutase" evidence="7">
    <location>
        <begin position="146"/>
        <end position="234"/>
    </location>
</feature>
<dbReference type="InterPro" id="IPR037039">
    <property type="entry name" value="CM_AroQ_sf_eucaryotic"/>
</dbReference>
<dbReference type="PANTHER" id="PTHR21145">
    <property type="entry name" value="CHORISMATE MUTASE"/>
    <property type="match status" value="1"/>
</dbReference>
<dbReference type="InterPro" id="IPR036263">
    <property type="entry name" value="Chorismate_II_sf"/>
</dbReference>
<dbReference type="UniPathway" id="UPA00120">
    <property type="reaction ID" value="UER00203"/>
</dbReference>
<sequence>MGKGTTASPEELATFFTFPLPVMVLGVMDLDEEESLKLRKERKEQRLKTKVVQSQNDLELEGLKKMIQLLKRHGMYMVFLNALVRKCLIVPILERKKEDFRDCLLGNYVLHLVARSININKNIWAMYFSNLLPKLVEDGEDGNYSSSAVCDAICLQALSKRIHYGKFVAEAKFRENPDSEELMRILTYKSVEEKVKRRVQAKAETYEQEINIGKEKDRSLPHFKIQPSLVAELYDDSPFHPSESSGRRISDDGDFRSEPNLCFEIRSREDAISDKKIATISSDGFWEEEESFNCTFSQLKVVEVTDFSGITSELKLIEFVLANSPVLGFCEGAEHDTQPPKDVCSLSLSA</sequence>
<comment type="catalytic activity">
    <reaction evidence="1">
        <text>chorismate = prephenate</text>
        <dbReference type="Rhea" id="RHEA:13897"/>
        <dbReference type="ChEBI" id="CHEBI:29748"/>
        <dbReference type="ChEBI" id="CHEBI:29934"/>
        <dbReference type="EC" id="5.4.99.5"/>
    </reaction>
</comment>
<dbReference type="AlphaFoldDB" id="A0A5P1EM34"/>
<dbReference type="Gramene" id="ONK67068">
    <property type="protein sequence ID" value="ONK67068"/>
    <property type="gene ID" value="A4U43_C06F15330"/>
</dbReference>
<evidence type="ECO:0000256" key="4">
    <source>
        <dbReference type="ARBA" id="ARBA00022605"/>
    </source>
</evidence>
<evidence type="ECO:0000259" key="8">
    <source>
        <dbReference type="Pfam" id="PF08387"/>
    </source>
</evidence>
<dbReference type="SUPFAM" id="SSF48600">
    <property type="entry name" value="Chorismate mutase II"/>
    <property type="match status" value="1"/>
</dbReference>
<keyword evidence="5" id="KW-0057">Aromatic amino acid biosynthesis</keyword>
<dbReference type="InterPro" id="IPR008238">
    <property type="entry name" value="Chorismate_mutase_AroQ_euk"/>
</dbReference>
<dbReference type="GO" id="GO:0005737">
    <property type="term" value="C:cytoplasm"/>
    <property type="evidence" value="ECO:0007669"/>
    <property type="project" value="TreeGrafter"/>
</dbReference>
<keyword evidence="4" id="KW-0028">Amino-acid biosynthesis</keyword>
<dbReference type="PANTHER" id="PTHR21145:SF0">
    <property type="entry name" value="CHORISMATE MUTASE 1, CHLOROPLASTIC"/>
    <property type="match status" value="1"/>
</dbReference>
<dbReference type="Pfam" id="PF08387">
    <property type="entry name" value="FBD"/>
    <property type="match status" value="1"/>
</dbReference>
<evidence type="ECO:0000256" key="5">
    <source>
        <dbReference type="ARBA" id="ARBA00023141"/>
    </source>
</evidence>
<dbReference type="Pfam" id="PF01817">
    <property type="entry name" value="CM_2"/>
    <property type="match status" value="1"/>
</dbReference>
<dbReference type="InterPro" id="IPR002701">
    <property type="entry name" value="CM_II_prokaryot"/>
</dbReference>
<name>A0A5P1EM34_ASPOF</name>
<keyword evidence="6" id="KW-0413">Isomerase</keyword>
<evidence type="ECO:0000256" key="6">
    <source>
        <dbReference type="ARBA" id="ARBA00023235"/>
    </source>
</evidence>
<dbReference type="Proteomes" id="UP000243459">
    <property type="component" value="Chromosome 6"/>
</dbReference>
<comment type="pathway">
    <text evidence="2">Metabolic intermediate biosynthesis; prephenate biosynthesis; prephenate from chorismate: step 1/1.</text>
</comment>
<protein>
    <recommendedName>
        <fullName evidence="3">chorismate mutase</fullName>
        <ecNumber evidence="3">5.4.99.5</ecNumber>
    </recommendedName>
</protein>
<evidence type="ECO:0000256" key="1">
    <source>
        <dbReference type="ARBA" id="ARBA00000824"/>
    </source>
</evidence>
<feature type="domain" description="FBD" evidence="8">
    <location>
        <begin position="293"/>
        <end position="327"/>
    </location>
</feature>
<evidence type="ECO:0000256" key="2">
    <source>
        <dbReference type="ARBA" id="ARBA00004817"/>
    </source>
</evidence>
<dbReference type="EC" id="5.4.99.5" evidence="3"/>
<dbReference type="GO" id="GO:0008652">
    <property type="term" value="P:amino acid biosynthetic process"/>
    <property type="evidence" value="ECO:0007669"/>
    <property type="project" value="UniProtKB-KW"/>
</dbReference>
<dbReference type="PROSITE" id="PS51169">
    <property type="entry name" value="CHORISMATE_MUT_3"/>
    <property type="match status" value="1"/>
</dbReference>
<evidence type="ECO:0000313" key="9">
    <source>
        <dbReference type="EMBL" id="ONK67068.1"/>
    </source>
</evidence>
<dbReference type="GO" id="GO:0046417">
    <property type="term" value="P:chorismate metabolic process"/>
    <property type="evidence" value="ECO:0007669"/>
    <property type="project" value="InterPro"/>
</dbReference>
<reference evidence="10" key="1">
    <citation type="journal article" date="2017" name="Nat. Commun.">
        <title>The asparagus genome sheds light on the origin and evolution of a young Y chromosome.</title>
        <authorList>
            <person name="Harkess A."/>
            <person name="Zhou J."/>
            <person name="Xu C."/>
            <person name="Bowers J.E."/>
            <person name="Van der Hulst R."/>
            <person name="Ayyampalayam S."/>
            <person name="Mercati F."/>
            <person name="Riccardi P."/>
            <person name="McKain M.R."/>
            <person name="Kakrana A."/>
            <person name="Tang H."/>
            <person name="Ray J."/>
            <person name="Groenendijk J."/>
            <person name="Arikit S."/>
            <person name="Mathioni S.M."/>
            <person name="Nakano M."/>
            <person name="Shan H."/>
            <person name="Telgmann-Rauber A."/>
            <person name="Kanno A."/>
            <person name="Yue Z."/>
            <person name="Chen H."/>
            <person name="Li W."/>
            <person name="Chen Y."/>
            <person name="Xu X."/>
            <person name="Zhang Y."/>
            <person name="Luo S."/>
            <person name="Chen H."/>
            <person name="Gao J."/>
            <person name="Mao Z."/>
            <person name="Pires J.C."/>
            <person name="Luo M."/>
            <person name="Kudrna D."/>
            <person name="Wing R.A."/>
            <person name="Meyers B.C."/>
            <person name="Yi K."/>
            <person name="Kong H."/>
            <person name="Lavrijsen P."/>
            <person name="Sunseri F."/>
            <person name="Falavigna A."/>
            <person name="Ye Y."/>
            <person name="Leebens-Mack J.H."/>
            <person name="Chen G."/>
        </authorList>
    </citation>
    <scope>NUCLEOTIDE SEQUENCE [LARGE SCALE GENOMIC DNA]</scope>
    <source>
        <strain evidence="10">cv. DH0086</strain>
    </source>
</reference>
<evidence type="ECO:0000259" key="7">
    <source>
        <dbReference type="Pfam" id="PF01817"/>
    </source>
</evidence>
<organism evidence="9 10">
    <name type="scientific">Asparagus officinalis</name>
    <name type="common">Garden asparagus</name>
    <dbReference type="NCBI Taxonomy" id="4686"/>
    <lineage>
        <taxon>Eukaryota</taxon>
        <taxon>Viridiplantae</taxon>
        <taxon>Streptophyta</taxon>
        <taxon>Embryophyta</taxon>
        <taxon>Tracheophyta</taxon>
        <taxon>Spermatophyta</taxon>
        <taxon>Magnoliopsida</taxon>
        <taxon>Liliopsida</taxon>
        <taxon>Asparagales</taxon>
        <taxon>Asparagaceae</taxon>
        <taxon>Asparagoideae</taxon>
        <taxon>Asparagus</taxon>
    </lineage>
</organism>
<keyword evidence="10" id="KW-1185">Reference proteome</keyword>
<dbReference type="GO" id="GO:0009073">
    <property type="term" value="P:aromatic amino acid family biosynthetic process"/>
    <property type="evidence" value="ECO:0007669"/>
    <property type="project" value="UniProtKB-KW"/>
</dbReference>